<organism evidence="3 4">
    <name type="scientific">Phycisphaera mikurensis (strain NBRC 102666 / KCTC 22515 / FYK2301M01)</name>
    <dbReference type="NCBI Taxonomy" id="1142394"/>
    <lineage>
        <taxon>Bacteria</taxon>
        <taxon>Pseudomonadati</taxon>
        <taxon>Planctomycetota</taxon>
        <taxon>Phycisphaerae</taxon>
        <taxon>Phycisphaerales</taxon>
        <taxon>Phycisphaeraceae</taxon>
        <taxon>Phycisphaera</taxon>
    </lineage>
</organism>
<evidence type="ECO:0000259" key="2">
    <source>
        <dbReference type="PROSITE" id="PS50943"/>
    </source>
</evidence>
<dbReference type="HOGENOM" id="CLU_1198889_0_0_0"/>
<dbReference type="KEGG" id="phm:PSMK_12380"/>
<evidence type="ECO:0000313" key="4">
    <source>
        <dbReference type="Proteomes" id="UP000007881"/>
    </source>
</evidence>
<evidence type="ECO:0000256" key="1">
    <source>
        <dbReference type="SAM" id="MobiDB-lite"/>
    </source>
</evidence>
<proteinExistence type="predicted"/>
<dbReference type="PROSITE" id="PS50943">
    <property type="entry name" value="HTH_CROC1"/>
    <property type="match status" value="1"/>
</dbReference>
<protein>
    <recommendedName>
        <fullName evidence="2">HTH cro/C1-type domain-containing protein</fullName>
    </recommendedName>
</protein>
<keyword evidence="4" id="KW-1185">Reference proteome</keyword>
<sequence length="231" mass="23789">MERINDRTAGSDVTEHAIYAYESGRVQLSREVAERVAAVLNVPLGGLLAGDPDFPEAAPADDRAAAMGEHAEVGPARTGAEGPPQPGRWAATRSSVLGRCDLAVPAAEVLIRQVSARRFQLPDPAIFAASFELLEGDLAALLTSPEAAWLGCQEEDAWHAPMLDLLAAAGRLRDANGAAWDGLRGGAERGRAADACGPAAEALQAALAELLDARGRVRRLAGAGAAAATGG</sequence>
<feature type="domain" description="HTH cro/C1-type" evidence="2">
    <location>
        <begin position="11"/>
        <end position="47"/>
    </location>
</feature>
<dbReference type="AlphaFoldDB" id="I0IDQ9"/>
<dbReference type="Proteomes" id="UP000007881">
    <property type="component" value="Chromosome"/>
</dbReference>
<feature type="region of interest" description="Disordered" evidence="1">
    <location>
        <begin position="53"/>
        <end position="88"/>
    </location>
</feature>
<dbReference type="CDD" id="cd00093">
    <property type="entry name" value="HTH_XRE"/>
    <property type="match status" value="1"/>
</dbReference>
<gene>
    <name evidence="3" type="ordered locus">PSMK_12380</name>
</gene>
<dbReference type="InterPro" id="IPR001387">
    <property type="entry name" value="Cro/C1-type_HTH"/>
</dbReference>
<name>I0IDQ9_PHYMF</name>
<dbReference type="STRING" id="1142394.PSMK_12380"/>
<evidence type="ECO:0000313" key="3">
    <source>
        <dbReference type="EMBL" id="BAM03397.1"/>
    </source>
</evidence>
<feature type="compositionally biased region" description="Basic and acidic residues" evidence="1">
    <location>
        <begin position="60"/>
        <end position="72"/>
    </location>
</feature>
<accession>I0IDQ9</accession>
<dbReference type="EMBL" id="AP012338">
    <property type="protein sequence ID" value="BAM03397.1"/>
    <property type="molecule type" value="Genomic_DNA"/>
</dbReference>
<reference evidence="3 4" key="1">
    <citation type="submission" date="2012-02" db="EMBL/GenBank/DDBJ databases">
        <title>Complete genome sequence of Phycisphaera mikurensis NBRC 102666.</title>
        <authorList>
            <person name="Ankai A."/>
            <person name="Hosoyama A."/>
            <person name="Terui Y."/>
            <person name="Sekine M."/>
            <person name="Fukai R."/>
            <person name="Kato Y."/>
            <person name="Nakamura S."/>
            <person name="Yamada-Narita S."/>
            <person name="Kawakoshi A."/>
            <person name="Fukunaga Y."/>
            <person name="Yamazaki S."/>
            <person name="Fujita N."/>
        </authorList>
    </citation>
    <scope>NUCLEOTIDE SEQUENCE [LARGE SCALE GENOMIC DNA]</scope>
    <source>
        <strain evidence="4">NBRC 102666 / KCTC 22515 / FYK2301M01</strain>
    </source>
</reference>